<evidence type="ECO:0000313" key="1">
    <source>
        <dbReference type="EMBL" id="KAF3610351.1"/>
    </source>
</evidence>
<sequence length="91" mass="9860">MAAGGVPAAAKRRLGAGLEAAEAAETIFGGGESGGDDFRRRRLAVTRARRRNIERSVRLHPDSDCGVVGGYGFVSTRGIRWWLFMREILNG</sequence>
<dbReference type="Proteomes" id="UP000266723">
    <property type="component" value="Unassembled WGS sequence"/>
</dbReference>
<organism evidence="1 2">
    <name type="scientific">Brassica cretica</name>
    <name type="common">Mustard</name>
    <dbReference type="NCBI Taxonomy" id="69181"/>
    <lineage>
        <taxon>Eukaryota</taxon>
        <taxon>Viridiplantae</taxon>
        <taxon>Streptophyta</taxon>
        <taxon>Embryophyta</taxon>
        <taxon>Tracheophyta</taxon>
        <taxon>Spermatophyta</taxon>
        <taxon>Magnoliopsida</taxon>
        <taxon>eudicotyledons</taxon>
        <taxon>Gunneridae</taxon>
        <taxon>Pentapetalae</taxon>
        <taxon>rosids</taxon>
        <taxon>malvids</taxon>
        <taxon>Brassicales</taxon>
        <taxon>Brassicaceae</taxon>
        <taxon>Brassiceae</taxon>
        <taxon>Brassica</taxon>
    </lineage>
</organism>
<name>A0ABQ7F564_BRACR</name>
<dbReference type="EMBL" id="QGKV02000297">
    <property type="protein sequence ID" value="KAF3610351.1"/>
    <property type="molecule type" value="Genomic_DNA"/>
</dbReference>
<proteinExistence type="predicted"/>
<gene>
    <name evidence="1" type="ORF">DY000_02049690</name>
</gene>
<reference evidence="1 2" key="1">
    <citation type="journal article" date="2020" name="BMC Genomics">
        <title>Intraspecific diversification of the crop wild relative Brassica cretica Lam. using demographic model selection.</title>
        <authorList>
            <person name="Kioukis A."/>
            <person name="Michalopoulou V.A."/>
            <person name="Briers L."/>
            <person name="Pirintsos S."/>
            <person name="Studholme D.J."/>
            <person name="Pavlidis P."/>
            <person name="Sarris P.F."/>
        </authorList>
    </citation>
    <scope>NUCLEOTIDE SEQUENCE [LARGE SCALE GENOMIC DNA]</scope>
    <source>
        <strain evidence="2">cv. PFS-1207/04</strain>
    </source>
</reference>
<protein>
    <submittedName>
        <fullName evidence="1">Uncharacterized protein</fullName>
    </submittedName>
</protein>
<keyword evidence="2" id="KW-1185">Reference proteome</keyword>
<accession>A0ABQ7F564</accession>
<comment type="caution">
    <text evidence="1">The sequence shown here is derived from an EMBL/GenBank/DDBJ whole genome shotgun (WGS) entry which is preliminary data.</text>
</comment>
<evidence type="ECO:0000313" key="2">
    <source>
        <dbReference type="Proteomes" id="UP000266723"/>
    </source>
</evidence>